<evidence type="ECO:0000256" key="4">
    <source>
        <dbReference type="ARBA" id="ARBA00022692"/>
    </source>
</evidence>
<protein>
    <recommendedName>
        <fullName evidence="14">Hemolysin</fullName>
    </recommendedName>
</protein>
<evidence type="ECO:0000313" key="13">
    <source>
        <dbReference type="EMBL" id="SBW03683.1"/>
    </source>
</evidence>
<gene>
    <name evidence="13" type="ORF">KL86APRO_11756</name>
</gene>
<dbReference type="InterPro" id="IPR044751">
    <property type="entry name" value="Ion_transp-like_CBS"/>
</dbReference>
<dbReference type="Gene3D" id="3.10.580.10">
    <property type="entry name" value="CBS-domain"/>
    <property type="match status" value="1"/>
</dbReference>
<evidence type="ECO:0000256" key="2">
    <source>
        <dbReference type="ARBA" id="ARBA00006446"/>
    </source>
</evidence>
<evidence type="ECO:0000256" key="6">
    <source>
        <dbReference type="ARBA" id="ARBA00022989"/>
    </source>
</evidence>
<evidence type="ECO:0000256" key="8">
    <source>
        <dbReference type="ARBA" id="ARBA00023136"/>
    </source>
</evidence>
<dbReference type="SMART" id="SM01091">
    <property type="entry name" value="CorC_HlyC"/>
    <property type="match status" value="1"/>
</dbReference>
<sequence>MSIAFELAVIAGLVLLNGCFAMSELAIVSARRARLAPLAVAGDRRARVALALAEDPVRFLSAVQIGITLVGTFAGAYSGASLGGHLAGAIAAALPWLAPVADGLSLALVVGAITYASLILGELVPKQIALSAPERVAMLVARPMAGVARLASPVVWLLERSSKAALALLRVNPAADAAVTEEEVRSVIAEGAASGALQPREGELLAGVLRLGDRKVRGVMTPRAEIAWIDLAWEPERIAATLRESRHSRLVACRDGLDNVEGVVQAKDLLDVCLGGGELDVAALVRPVTVVPEHAPALSALDELRRARIHMALVADEYGTIEGLVTAADLMAAIVGTLAEAGGEPEAAAVARADGSWLVDADMPADLAAERLGCRPLAAGGDYETLAGFLLGRSGTLPRTGDVIAVGGWRFEVVDMDGLRIDKVLATPPSS</sequence>
<comment type="subcellular location">
    <subcellularLocation>
        <location evidence="1">Cell membrane</location>
        <topology evidence="1">Multi-pass membrane protein</topology>
    </subcellularLocation>
</comment>
<evidence type="ECO:0000256" key="7">
    <source>
        <dbReference type="ARBA" id="ARBA00023122"/>
    </source>
</evidence>
<dbReference type="GO" id="GO:0005886">
    <property type="term" value="C:plasma membrane"/>
    <property type="evidence" value="ECO:0007669"/>
    <property type="project" value="UniProtKB-SubCell"/>
</dbReference>
<dbReference type="SUPFAM" id="SSF56176">
    <property type="entry name" value="FAD-binding/transporter-associated domain-like"/>
    <property type="match status" value="1"/>
</dbReference>
<keyword evidence="7 9" id="KW-0129">CBS domain</keyword>
<keyword evidence="8 10" id="KW-0472">Membrane</keyword>
<dbReference type="InterPro" id="IPR005170">
    <property type="entry name" value="Transptr-assoc_dom"/>
</dbReference>
<dbReference type="Pfam" id="PF00571">
    <property type="entry name" value="CBS"/>
    <property type="match status" value="1"/>
</dbReference>
<keyword evidence="3" id="KW-1003">Cell membrane</keyword>
<evidence type="ECO:0008006" key="14">
    <source>
        <dbReference type="Google" id="ProtNLM"/>
    </source>
</evidence>
<dbReference type="InterPro" id="IPR051676">
    <property type="entry name" value="UPF0053_domain"/>
</dbReference>
<dbReference type="Gene3D" id="3.30.465.10">
    <property type="match status" value="1"/>
</dbReference>
<dbReference type="PANTHER" id="PTHR43099:SF5">
    <property type="entry name" value="HLYC_CORC FAMILY TRANSPORTER"/>
    <property type="match status" value="1"/>
</dbReference>
<dbReference type="CDD" id="cd04590">
    <property type="entry name" value="CBS_pair_CorC_HlyC_assoc"/>
    <property type="match status" value="1"/>
</dbReference>
<dbReference type="InterPro" id="IPR002550">
    <property type="entry name" value="CNNM"/>
</dbReference>
<reference evidence="13" key="1">
    <citation type="submission" date="2016-04" db="EMBL/GenBank/DDBJ databases">
        <authorList>
            <person name="Evans L.H."/>
            <person name="Alamgir A."/>
            <person name="Owens N."/>
            <person name="Weber N.D."/>
            <person name="Virtaneva K."/>
            <person name="Barbian K."/>
            <person name="Babar A."/>
            <person name="Rosenke K."/>
        </authorList>
    </citation>
    <scope>NUCLEOTIDE SEQUENCE</scope>
    <source>
        <strain evidence="13">86</strain>
    </source>
</reference>
<dbReference type="EMBL" id="FLUO01000001">
    <property type="protein sequence ID" value="SBW03683.1"/>
    <property type="molecule type" value="Genomic_DNA"/>
</dbReference>
<dbReference type="InterPro" id="IPR046342">
    <property type="entry name" value="CBS_dom_sf"/>
</dbReference>
<dbReference type="PROSITE" id="PS51846">
    <property type="entry name" value="CNNM"/>
    <property type="match status" value="1"/>
</dbReference>
<dbReference type="GO" id="GO:0050660">
    <property type="term" value="F:flavin adenine dinucleotide binding"/>
    <property type="evidence" value="ECO:0007669"/>
    <property type="project" value="InterPro"/>
</dbReference>
<feature type="domain" description="CBS" evidence="11">
    <location>
        <begin position="284"/>
        <end position="340"/>
    </location>
</feature>
<evidence type="ECO:0000256" key="9">
    <source>
        <dbReference type="PROSITE-ProRule" id="PRU00703"/>
    </source>
</evidence>
<evidence type="ECO:0000256" key="3">
    <source>
        <dbReference type="ARBA" id="ARBA00022475"/>
    </source>
</evidence>
<dbReference type="SUPFAM" id="SSF54631">
    <property type="entry name" value="CBS-domain pair"/>
    <property type="match status" value="1"/>
</dbReference>
<organism evidence="13">
    <name type="scientific">uncultured Alphaproteobacteria bacterium</name>
    <dbReference type="NCBI Taxonomy" id="91750"/>
    <lineage>
        <taxon>Bacteria</taxon>
        <taxon>Pseudomonadati</taxon>
        <taxon>Pseudomonadota</taxon>
        <taxon>Alphaproteobacteria</taxon>
        <taxon>environmental samples</taxon>
    </lineage>
</organism>
<dbReference type="AlphaFoldDB" id="A0A212JWA4"/>
<dbReference type="InterPro" id="IPR000644">
    <property type="entry name" value="CBS_dom"/>
</dbReference>
<accession>A0A212JWA4</accession>
<evidence type="ECO:0000256" key="1">
    <source>
        <dbReference type="ARBA" id="ARBA00004651"/>
    </source>
</evidence>
<evidence type="ECO:0000256" key="10">
    <source>
        <dbReference type="PROSITE-ProRule" id="PRU01193"/>
    </source>
</evidence>
<dbReference type="PANTHER" id="PTHR43099">
    <property type="entry name" value="UPF0053 PROTEIN YRKA"/>
    <property type="match status" value="1"/>
</dbReference>
<keyword evidence="5" id="KW-0677">Repeat</keyword>
<name>A0A212JWA4_9PROT</name>
<comment type="similarity">
    <text evidence="2">Belongs to the UPF0053 family. Hemolysin C subfamily.</text>
</comment>
<dbReference type="InterPro" id="IPR036318">
    <property type="entry name" value="FAD-bd_PCMH-like_sf"/>
</dbReference>
<evidence type="ECO:0000259" key="11">
    <source>
        <dbReference type="PROSITE" id="PS51371"/>
    </source>
</evidence>
<proteinExistence type="inferred from homology"/>
<keyword evidence="4 10" id="KW-0812">Transmembrane</keyword>
<dbReference type="PROSITE" id="PS51371">
    <property type="entry name" value="CBS"/>
    <property type="match status" value="1"/>
</dbReference>
<keyword evidence="6 10" id="KW-1133">Transmembrane helix</keyword>
<feature type="domain" description="CNNM transmembrane" evidence="12">
    <location>
        <begin position="1"/>
        <end position="201"/>
    </location>
</feature>
<dbReference type="Pfam" id="PF01595">
    <property type="entry name" value="CNNM"/>
    <property type="match status" value="1"/>
</dbReference>
<evidence type="ECO:0000256" key="5">
    <source>
        <dbReference type="ARBA" id="ARBA00022737"/>
    </source>
</evidence>
<dbReference type="InterPro" id="IPR016169">
    <property type="entry name" value="FAD-bd_PCMH_sub2"/>
</dbReference>
<evidence type="ECO:0000259" key="12">
    <source>
        <dbReference type="PROSITE" id="PS51846"/>
    </source>
</evidence>
<dbReference type="Pfam" id="PF03471">
    <property type="entry name" value="CorC_HlyC"/>
    <property type="match status" value="1"/>
</dbReference>